<evidence type="ECO:0000256" key="4">
    <source>
        <dbReference type="ARBA" id="ARBA00023242"/>
    </source>
</evidence>
<organism evidence="6">
    <name type="scientific">Arcella intermedia</name>
    <dbReference type="NCBI Taxonomy" id="1963864"/>
    <lineage>
        <taxon>Eukaryota</taxon>
        <taxon>Amoebozoa</taxon>
        <taxon>Tubulinea</taxon>
        <taxon>Elardia</taxon>
        <taxon>Arcellinida</taxon>
        <taxon>Sphaerothecina</taxon>
        <taxon>Arcellidae</taxon>
        <taxon>Arcella</taxon>
    </lineage>
</organism>
<dbReference type="GO" id="GO:0005829">
    <property type="term" value="C:cytosol"/>
    <property type="evidence" value="ECO:0007669"/>
    <property type="project" value="TreeGrafter"/>
</dbReference>
<dbReference type="EMBL" id="GIBP01009169">
    <property type="protein sequence ID" value="NDV38138.1"/>
    <property type="molecule type" value="Transcribed_RNA"/>
</dbReference>
<evidence type="ECO:0000256" key="3">
    <source>
        <dbReference type="ARBA" id="ARBA00022490"/>
    </source>
</evidence>
<protein>
    <submittedName>
        <fullName evidence="6">Uncharacterized protein</fullName>
    </submittedName>
</protein>
<evidence type="ECO:0000256" key="5">
    <source>
        <dbReference type="SAM" id="MobiDB-lite"/>
    </source>
</evidence>
<dbReference type="InterPro" id="IPR039924">
    <property type="entry name" value="ICln/Lot5/Saf5"/>
</dbReference>
<dbReference type="GO" id="GO:0000387">
    <property type="term" value="P:spliceosomal snRNP assembly"/>
    <property type="evidence" value="ECO:0007669"/>
    <property type="project" value="TreeGrafter"/>
</dbReference>
<keyword evidence="4" id="KW-0539">Nucleus</keyword>
<dbReference type="GO" id="GO:0005681">
    <property type="term" value="C:spliceosomal complex"/>
    <property type="evidence" value="ECO:0007669"/>
    <property type="project" value="TreeGrafter"/>
</dbReference>
<comment type="subcellular location">
    <subcellularLocation>
        <location evidence="2">Cytoplasm</location>
    </subcellularLocation>
    <subcellularLocation>
        <location evidence="1">Nucleus</location>
    </subcellularLocation>
</comment>
<feature type="compositionally biased region" description="Low complexity" evidence="5">
    <location>
        <begin position="112"/>
        <end position="127"/>
    </location>
</feature>
<feature type="region of interest" description="Disordered" evidence="5">
    <location>
        <begin position="86"/>
        <end position="157"/>
    </location>
</feature>
<name>A0A6B2LN43_9EUKA</name>
<dbReference type="InterPro" id="IPR011993">
    <property type="entry name" value="PH-like_dom_sf"/>
</dbReference>
<dbReference type="Pfam" id="PF03517">
    <property type="entry name" value="Voldacs"/>
    <property type="match status" value="1"/>
</dbReference>
<feature type="compositionally biased region" description="Acidic residues" evidence="5">
    <location>
        <begin position="87"/>
        <end position="97"/>
    </location>
</feature>
<keyword evidence="3" id="KW-0963">Cytoplasm</keyword>
<feature type="compositionally biased region" description="Acidic residues" evidence="5">
    <location>
        <begin position="128"/>
        <end position="142"/>
    </location>
</feature>
<dbReference type="GO" id="GO:0034715">
    <property type="term" value="C:pICln-Sm protein complex"/>
    <property type="evidence" value="ECO:0007669"/>
    <property type="project" value="TreeGrafter"/>
</dbReference>
<dbReference type="Gene3D" id="2.30.29.30">
    <property type="entry name" value="Pleckstrin-homology domain (PH domain)/Phosphotyrosine-binding domain (PTB)"/>
    <property type="match status" value="1"/>
</dbReference>
<feature type="compositionally biased region" description="Basic and acidic residues" evidence="5">
    <location>
        <begin position="148"/>
        <end position="157"/>
    </location>
</feature>
<dbReference type="AlphaFoldDB" id="A0A6B2LN43"/>
<proteinExistence type="predicted"/>
<reference evidence="6" key="1">
    <citation type="journal article" date="2020" name="J. Eukaryot. Microbiol.">
        <title>De novo Sequencing, Assembly and Annotation of the Transcriptome for the Free-Living Testate Amoeba Arcella intermedia.</title>
        <authorList>
            <person name="Ribeiro G.M."/>
            <person name="Porfirio-Sousa A.L."/>
            <person name="Maurer-Alcala X.X."/>
            <person name="Katz L.A."/>
            <person name="Lahr D.J.G."/>
        </authorList>
    </citation>
    <scope>NUCLEOTIDE SEQUENCE</scope>
</reference>
<evidence type="ECO:0000313" key="6">
    <source>
        <dbReference type="EMBL" id="NDV38138.1"/>
    </source>
</evidence>
<dbReference type="PANTHER" id="PTHR21399:SF0">
    <property type="entry name" value="METHYLOSOME SUBUNIT PICLN"/>
    <property type="match status" value="1"/>
</dbReference>
<evidence type="ECO:0000256" key="1">
    <source>
        <dbReference type="ARBA" id="ARBA00004123"/>
    </source>
</evidence>
<evidence type="ECO:0000256" key="2">
    <source>
        <dbReference type="ARBA" id="ARBA00004496"/>
    </source>
</evidence>
<accession>A0A6B2LN43</accession>
<sequence length="157" mass="17709">MGKGQLILNTIKVSWVPENSAVFPQSWGYKDILMHAITTDPDFSAPCIYCHLDGGDEEEVNEARFVPESEADLNALFNAFSKGAELNPDEVDEDEGDFFFNPDEIMSGLSLNDTQTQQNDTQNQENQNFEDGDPEEEDEEEEQNGKITDQHQDQNNT</sequence>
<dbReference type="PANTHER" id="PTHR21399">
    <property type="entry name" value="CHLORIDE CONDUCTANCE REGULATORY PROTEIN ICLN"/>
    <property type="match status" value="1"/>
</dbReference>
<dbReference type="GO" id="GO:0045292">
    <property type="term" value="P:mRNA cis splicing, via spliceosome"/>
    <property type="evidence" value="ECO:0007669"/>
    <property type="project" value="TreeGrafter"/>
</dbReference>